<accession>Q46VP4</accession>
<reference evidence="2" key="1">
    <citation type="submission" date="2005-08" db="EMBL/GenBank/DDBJ databases">
        <title>Complete sequence of Chromosome1 of Ralstonia eutropha JMP134.</title>
        <authorList>
            <person name="Copeland A."/>
            <person name="Lucas S."/>
            <person name="Lapidus A."/>
            <person name="Barry K."/>
            <person name="Detter J.C."/>
            <person name="Glavina T."/>
            <person name="Hammon N."/>
            <person name="Israni S."/>
            <person name="Pitluck S."/>
            <person name="Goltsman E."/>
            <person name="Martinez M."/>
            <person name="Schmutz J."/>
            <person name="Larimer F."/>
            <person name="Land M."/>
            <person name="Lykidis A."/>
            <person name="Richardson P."/>
        </authorList>
    </citation>
    <scope>NUCLEOTIDE SEQUENCE</scope>
    <source>
        <strain evidence="2">JMP134</strain>
    </source>
</reference>
<dbReference type="PANTHER" id="PTHR38457:SF1">
    <property type="entry name" value="REGULATOR ABRB-RELATED"/>
    <property type="match status" value="1"/>
</dbReference>
<dbReference type="GO" id="GO:0004497">
    <property type="term" value="F:monooxygenase activity"/>
    <property type="evidence" value="ECO:0007669"/>
    <property type="project" value="UniProtKB-KW"/>
</dbReference>
<dbReference type="InterPro" id="IPR017516">
    <property type="entry name" value="AbrB_dup"/>
</dbReference>
<protein>
    <submittedName>
        <fullName evidence="2">Putative ammonia monooxygenase</fullName>
    </submittedName>
</protein>
<feature type="transmembrane region" description="Helical" evidence="1">
    <location>
        <begin position="338"/>
        <end position="361"/>
    </location>
</feature>
<dbReference type="GO" id="GO:0016020">
    <property type="term" value="C:membrane"/>
    <property type="evidence" value="ECO:0007669"/>
    <property type="project" value="InterPro"/>
</dbReference>
<feature type="transmembrane region" description="Helical" evidence="1">
    <location>
        <begin position="228"/>
        <end position="249"/>
    </location>
</feature>
<dbReference type="GO" id="GO:0010468">
    <property type="term" value="P:regulation of gene expression"/>
    <property type="evidence" value="ECO:0007669"/>
    <property type="project" value="InterPro"/>
</dbReference>
<dbReference type="InterPro" id="IPR007820">
    <property type="entry name" value="AbrB_fam"/>
</dbReference>
<feature type="transmembrane region" description="Helical" evidence="1">
    <location>
        <begin position="202"/>
        <end position="219"/>
    </location>
</feature>
<gene>
    <name evidence="2" type="ordered locus">Reut_A3432</name>
</gene>
<dbReference type="KEGG" id="reu:Reut_A3432"/>
<feature type="transmembrane region" description="Helical" evidence="1">
    <location>
        <begin position="163"/>
        <end position="182"/>
    </location>
</feature>
<dbReference type="AlphaFoldDB" id="Q46VP4"/>
<keyword evidence="1" id="KW-1133">Transmembrane helix</keyword>
<dbReference type="eggNOG" id="COG3180">
    <property type="taxonomic scope" value="Bacteria"/>
</dbReference>
<feature type="transmembrane region" description="Helical" evidence="1">
    <location>
        <begin position="27"/>
        <end position="48"/>
    </location>
</feature>
<feature type="transmembrane region" description="Helical" evidence="1">
    <location>
        <begin position="104"/>
        <end position="126"/>
    </location>
</feature>
<keyword evidence="2" id="KW-0503">Monooxygenase</keyword>
<organism evidence="2">
    <name type="scientific">Cupriavidus pinatubonensis (strain JMP 134 / LMG 1197)</name>
    <name type="common">Cupriavidus necator (strain JMP 134)</name>
    <dbReference type="NCBI Taxonomy" id="264198"/>
    <lineage>
        <taxon>Bacteria</taxon>
        <taxon>Pseudomonadati</taxon>
        <taxon>Pseudomonadota</taxon>
        <taxon>Betaproteobacteria</taxon>
        <taxon>Burkholderiales</taxon>
        <taxon>Burkholderiaceae</taxon>
        <taxon>Cupriavidus</taxon>
    </lineage>
</organism>
<feature type="transmembrane region" description="Helical" evidence="1">
    <location>
        <begin position="284"/>
        <end position="305"/>
    </location>
</feature>
<dbReference type="HOGENOM" id="CLU_050210_2_0_4"/>
<dbReference type="PANTHER" id="PTHR38457">
    <property type="entry name" value="REGULATOR ABRB-RELATED"/>
    <property type="match status" value="1"/>
</dbReference>
<keyword evidence="2" id="KW-0560">Oxidoreductase</keyword>
<dbReference type="NCBIfam" id="TIGR03082">
    <property type="entry name" value="Gneg_AbrB_dup"/>
    <property type="match status" value="2"/>
</dbReference>
<name>Q46VP4_CUPPJ</name>
<dbReference type="Pfam" id="PF05145">
    <property type="entry name" value="AbrB"/>
    <property type="match status" value="1"/>
</dbReference>
<dbReference type="STRING" id="264198.Reut_A3432"/>
<sequence length="371" mass="38902">MHFAFTTTKAPAPLPGRCIMNLSAHRWLPVVLTLLLGLAAALLCTVLHTPLPWMIGPLLSVASARMAGADLRAPTQARNAGQWVIGASLGLYFTPDVVARLLEFLPYIVAGSLFALALGAGGAVLLRRTTGVAFKTAFFSTAIGGASEMANLAERNGARIDQVAAAHSLRVLMVVVTVPAIFQYGGIHGLDPYIPGPRTVDAVGLLALIGITLSVALLVRRLNMPNPFVIGTLIAAAVLTASGIELSAIPTWMSRAGQLLIGVSLGSRFSRDFLHTAPRFLSGVALYTVVALLVSALLGWALAAISGAHPATVILGTTPGGIAEMCITAKVLELGVPLVTAFHVIRMAFVVLATGPLYHWLKYRVAPEETE</sequence>
<dbReference type="PIRSF" id="PIRSF038991">
    <property type="entry name" value="Protein_AbrB"/>
    <property type="match status" value="1"/>
</dbReference>
<evidence type="ECO:0000256" key="1">
    <source>
        <dbReference type="SAM" id="Phobius"/>
    </source>
</evidence>
<proteinExistence type="predicted"/>
<keyword evidence="1" id="KW-0472">Membrane</keyword>
<dbReference type="EMBL" id="CP000090">
    <property type="protein sequence ID" value="AAZ62790.1"/>
    <property type="molecule type" value="Genomic_DNA"/>
</dbReference>
<keyword evidence="1" id="KW-0812">Transmembrane</keyword>
<evidence type="ECO:0000313" key="2">
    <source>
        <dbReference type="EMBL" id="AAZ62790.1"/>
    </source>
</evidence>